<reference evidence="2" key="1">
    <citation type="submission" date="2020-12" db="UniProtKB">
        <authorList>
            <consortium name="WormBaseParasite"/>
        </authorList>
    </citation>
    <scope>IDENTIFICATION</scope>
    <source>
        <strain evidence="2">MHco3</strain>
    </source>
</reference>
<organism evidence="1 2">
    <name type="scientific">Haemonchus contortus</name>
    <name type="common">Barber pole worm</name>
    <dbReference type="NCBI Taxonomy" id="6289"/>
    <lineage>
        <taxon>Eukaryota</taxon>
        <taxon>Metazoa</taxon>
        <taxon>Ecdysozoa</taxon>
        <taxon>Nematoda</taxon>
        <taxon>Chromadorea</taxon>
        <taxon>Rhabditida</taxon>
        <taxon>Rhabditina</taxon>
        <taxon>Rhabditomorpha</taxon>
        <taxon>Strongyloidea</taxon>
        <taxon>Trichostrongylidae</taxon>
        <taxon>Haemonchus</taxon>
    </lineage>
</organism>
<sequence length="180" mass="20463">MEQQEKTLQHMLEQQSYTSDSILRALEKMEKYISGVTVVADSAAPCRVAKLKVNHADVFKTGLGRCTKTKATLRLKPDAHPVFKKKRPVPYAYVAALDEEIDRLLAEQVLSVVDYSAWAAPIVVVKKSNGALRLCRLFYWIERRAHATSTPAANSGRRFCEAEWWHNIHANRLRRCLSPN</sequence>
<evidence type="ECO:0000313" key="1">
    <source>
        <dbReference type="Proteomes" id="UP000025227"/>
    </source>
</evidence>
<dbReference type="SUPFAM" id="SSF56672">
    <property type="entry name" value="DNA/RNA polymerases"/>
    <property type="match status" value="1"/>
</dbReference>
<dbReference type="InterPro" id="IPR043502">
    <property type="entry name" value="DNA/RNA_pol_sf"/>
</dbReference>
<dbReference type="PANTHER" id="PTHR37984:SF5">
    <property type="entry name" value="PROTEIN NYNRIN-LIKE"/>
    <property type="match status" value="1"/>
</dbReference>
<dbReference type="Proteomes" id="UP000025227">
    <property type="component" value="Unplaced"/>
</dbReference>
<dbReference type="Gene3D" id="3.10.10.10">
    <property type="entry name" value="HIV Type 1 Reverse Transcriptase, subunit A, domain 1"/>
    <property type="match status" value="1"/>
</dbReference>
<name>A0A7I4XXD9_HAECO</name>
<dbReference type="OrthoDB" id="5843452at2759"/>
<dbReference type="InterPro" id="IPR050951">
    <property type="entry name" value="Retrovirus_Pol_polyprotein"/>
</dbReference>
<evidence type="ECO:0000313" key="2">
    <source>
        <dbReference type="WBParaSite" id="HCON_00020500-00001"/>
    </source>
</evidence>
<proteinExistence type="predicted"/>
<dbReference type="AlphaFoldDB" id="A0A7I4XXD9"/>
<protein>
    <submittedName>
        <fullName evidence="2">Uncharacterized protein</fullName>
    </submittedName>
</protein>
<accession>A0A7I4XXD9</accession>
<dbReference type="WBParaSite" id="HCON_00020500-00001">
    <property type="protein sequence ID" value="HCON_00020500-00001"/>
    <property type="gene ID" value="HCON_00020500"/>
</dbReference>
<keyword evidence="1" id="KW-1185">Reference proteome</keyword>
<dbReference type="PANTHER" id="PTHR37984">
    <property type="entry name" value="PROTEIN CBG26694"/>
    <property type="match status" value="1"/>
</dbReference>